<protein>
    <submittedName>
        <fullName evidence="1">Uncharacterized protein</fullName>
    </submittedName>
</protein>
<evidence type="ECO:0000313" key="2">
    <source>
        <dbReference type="Proteomes" id="UP000007129"/>
    </source>
</evidence>
<proteinExistence type="predicted"/>
<dbReference type="VEuPathDB" id="FungiDB:MPH_09949"/>
<dbReference type="AlphaFoldDB" id="K2QT12"/>
<name>K2QT12_MACPH</name>
<comment type="caution">
    <text evidence="1">The sequence shown here is derived from an EMBL/GenBank/DDBJ whole genome shotgun (WGS) entry which is preliminary data.</text>
</comment>
<dbReference type="EMBL" id="AHHD01000422">
    <property type="protein sequence ID" value="EKG12956.1"/>
    <property type="molecule type" value="Genomic_DNA"/>
</dbReference>
<sequence length="45" mass="5522">ILLAYLYLKLVLLVFRNPRKYIKETYRLAILYLILLNKVKRVRTL</sequence>
<dbReference type="Proteomes" id="UP000007129">
    <property type="component" value="Unassembled WGS sequence"/>
</dbReference>
<dbReference type="HOGENOM" id="CLU_217784_0_0_1"/>
<evidence type="ECO:0000313" key="1">
    <source>
        <dbReference type="EMBL" id="EKG12956.1"/>
    </source>
</evidence>
<organism evidence="1 2">
    <name type="scientific">Macrophomina phaseolina (strain MS6)</name>
    <name type="common">Charcoal rot fungus</name>
    <dbReference type="NCBI Taxonomy" id="1126212"/>
    <lineage>
        <taxon>Eukaryota</taxon>
        <taxon>Fungi</taxon>
        <taxon>Dikarya</taxon>
        <taxon>Ascomycota</taxon>
        <taxon>Pezizomycotina</taxon>
        <taxon>Dothideomycetes</taxon>
        <taxon>Dothideomycetes incertae sedis</taxon>
        <taxon>Botryosphaeriales</taxon>
        <taxon>Botryosphaeriaceae</taxon>
        <taxon>Macrophomina</taxon>
    </lineage>
</organism>
<reference evidence="1 2" key="1">
    <citation type="journal article" date="2012" name="BMC Genomics">
        <title>Tools to kill: Genome of one of the most destructive plant pathogenic fungi Macrophomina phaseolina.</title>
        <authorList>
            <person name="Islam M.S."/>
            <person name="Haque M.S."/>
            <person name="Islam M.M."/>
            <person name="Emdad E.M."/>
            <person name="Halim A."/>
            <person name="Hossen Q.M.M."/>
            <person name="Hossain M.Z."/>
            <person name="Ahmed B."/>
            <person name="Rahim S."/>
            <person name="Rahman M.S."/>
            <person name="Alam M.M."/>
            <person name="Hou S."/>
            <person name="Wan X."/>
            <person name="Saito J.A."/>
            <person name="Alam M."/>
        </authorList>
    </citation>
    <scope>NUCLEOTIDE SEQUENCE [LARGE SCALE GENOMIC DNA]</scope>
    <source>
        <strain evidence="1 2">MS6</strain>
    </source>
</reference>
<gene>
    <name evidence="1" type="ORF">MPH_09949</name>
</gene>
<feature type="non-terminal residue" evidence="1">
    <location>
        <position position="1"/>
    </location>
</feature>
<accession>K2QT12</accession>
<dbReference type="InParanoid" id="K2QT12"/>